<accession>A0A8S1R051</accession>
<sequence length="35" mass="4232">MKSQRKDSIKSISPSIQLNYKKIIYNQYLIHNNHK</sequence>
<protein>
    <submittedName>
        <fullName evidence="1">Uncharacterized protein</fullName>
    </submittedName>
</protein>
<reference evidence="1" key="1">
    <citation type="submission" date="2021-01" db="EMBL/GenBank/DDBJ databases">
        <authorList>
            <consortium name="Genoscope - CEA"/>
            <person name="William W."/>
        </authorList>
    </citation>
    <scope>NUCLEOTIDE SEQUENCE</scope>
</reference>
<proteinExistence type="predicted"/>
<dbReference type="Proteomes" id="UP000692954">
    <property type="component" value="Unassembled WGS sequence"/>
</dbReference>
<dbReference type="AlphaFoldDB" id="A0A8S1R051"/>
<evidence type="ECO:0000313" key="2">
    <source>
        <dbReference type="Proteomes" id="UP000692954"/>
    </source>
</evidence>
<name>A0A8S1R051_9CILI</name>
<comment type="caution">
    <text evidence="1">The sequence shown here is derived from an EMBL/GenBank/DDBJ whole genome shotgun (WGS) entry which is preliminary data.</text>
</comment>
<gene>
    <name evidence="1" type="ORF">PSON_ATCC_30995.1.T1280127</name>
</gene>
<dbReference type="EMBL" id="CAJJDN010000128">
    <property type="protein sequence ID" value="CAD8120875.1"/>
    <property type="molecule type" value="Genomic_DNA"/>
</dbReference>
<keyword evidence="2" id="KW-1185">Reference proteome</keyword>
<organism evidence="1 2">
    <name type="scientific">Paramecium sonneborni</name>
    <dbReference type="NCBI Taxonomy" id="65129"/>
    <lineage>
        <taxon>Eukaryota</taxon>
        <taxon>Sar</taxon>
        <taxon>Alveolata</taxon>
        <taxon>Ciliophora</taxon>
        <taxon>Intramacronucleata</taxon>
        <taxon>Oligohymenophorea</taxon>
        <taxon>Peniculida</taxon>
        <taxon>Parameciidae</taxon>
        <taxon>Paramecium</taxon>
    </lineage>
</organism>
<evidence type="ECO:0000313" key="1">
    <source>
        <dbReference type="EMBL" id="CAD8120875.1"/>
    </source>
</evidence>